<dbReference type="EMBL" id="LFMW01000007">
    <property type="protein sequence ID" value="KMT55299.1"/>
    <property type="molecule type" value="Genomic_DNA"/>
</dbReference>
<comment type="caution">
    <text evidence="2">The sequence shown here is derived from an EMBL/GenBank/DDBJ whole genome shotgun (WGS) entry which is preliminary data.</text>
</comment>
<accession>A0A0J8G2T1</accession>
<protein>
    <recommendedName>
        <fullName evidence="1">DUF1828 domain-containing protein</fullName>
    </recommendedName>
</protein>
<dbReference type="Proteomes" id="UP000037551">
    <property type="component" value="Unassembled WGS sequence"/>
</dbReference>
<gene>
    <name evidence="2" type="ORF">ACR52_12095</name>
</gene>
<dbReference type="PATRIC" id="fig|1674920.3.peg.5252"/>
<dbReference type="RefSeq" id="WP_048724343.1">
    <property type="nucleotide sequence ID" value="NZ_LFMW01000007.1"/>
</dbReference>
<evidence type="ECO:0000313" key="3">
    <source>
        <dbReference type="Proteomes" id="UP000037551"/>
    </source>
</evidence>
<name>A0A0J8G2T1_9PSED</name>
<dbReference type="AlphaFoldDB" id="A0A0J8G2T1"/>
<dbReference type="OrthoDB" id="581553at2"/>
<evidence type="ECO:0000313" key="2">
    <source>
        <dbReference type="EMBL" id="KMT55299.1"/>
    </source>
</evidence>
<reference evidence="2 3" key="1">
    <citation type="submission" date="2015-06" db="EMBL/GenBank/DDBJ databases">
        <title>Draft genome sequence of an Antarctic Pseudomonas sp. strain KG01 with full potential for biotechnological applications.</title>
        <authorList>
            <person name="Pavlov M.S."/>
            <person name="Lira F."/>
            <person name="Martinez J.L."/>
            <person name="Marshall S.H."/>
        </authorList>
    </citation>
    <scope>NUCLEOTIDE SEQUENCE [LARGE SCALE GENOMIC DNA]</scope>
    <source>
        <strain evidence="2 3">KG01</strain>
    </source>
</reference>
<sequence>MNDLAAIRQSLCTAFCEDVVISERGDLLTVSIPLTARDGDCFTAYLSRRNGGWRVSDAANTMMRLSYENDLTKLLAGPRAKLYECILAESGLLEDDGEIYIDVPADKLSRGIFTLGQGLSRIEDIALWTKSRVGSTFTHDLRELLYSFVPKDVIEESYVPEVHGGEDYVIDYRIKTDGKPVFLFGVNGKDKARLTTITLLHLKQAGIKFDSIIVCGDFYELPKKDASRLMSAANDIAPSIQDTLAIIEKVQHRMA</sequence>
<feature type="domain" description="DUF1828" evidence="1">
    <location>
        <begin position="33"/>
        <end position="122"/>
    </location>
</feature>
<evidence type="ECO:0000259" key="1">
    <source>
        <dbReference type="Pfam" id="PF08861"/>
    </source>
</evidence>
<proteinExistence type="predicted"/>
<dbReference type="STRING" id="1674920.ACR52_12095"/>
<dbReference type="InterPro" id="IPR014960">
    <property type="entry name" value="DUF1828"/>
</dbReference>
<dbReference type="Pfam" id="PF08861">
    <property type="entry name" value="DUF1828"/>
    <property type="match status" value="1"/>
</dbReference>
<keyword evidence="3" id="KW-1185">Reference proteome</keyword>
<organism evidence="2 3">
    <name type="scientific">Pseudomonas fildesensis</name>
    <dbReference type="NCBI Taxonomy" id="1674920"/>
    <lineage>
        <taxon>Bacteria</taxon>
        <taxon>Pseudomonadati</taxon>
        <taxon>Pseudomonadota</taxon>
        <taxon>Gammaproteobacteria</taxon>
        <taxon>Pseudomonadales</taxon>
        <taxon>Pseudomonadaceae</taxon>
        <taxon>Pseudomonas</taxon>
    </lineage>
</organism>